<feature type="non-terminal residue" evidence="1">
    <location>
        <position position="1"/>
    </location>
</feature>
<dbReference type="EMBL" id="ML213594">
    <property type="protein sequence ID" value="TFK41469.1"/>
    <property type="molecule type" value="Genomic_DNA"/>
</dbReference>
<protein>
    <recommendedName>
        <fullName evidence="3">Kinesin light chain</fullName>
    </recommendedName>
</protein>
<dbReference type="SUPFAM" id="SSF48452">
    <property type="entry name" value="TPR-like"/>
    <property type="match status" value="1"/>
</dbReference>
<dbReference type="AlphaFoldDB" id="A0A5C3M7W1"/>
<dbReference type="PANTHER" id="PTHR46082:SF11">
    <property type="entry name" value="AAA+ ATPASE DOMAIN-CONTAINING PROTEIN-RELATED"/>
    <property type="match status" value="1"/>
</dbReference>
<evidence type="ECO:0000313" key="1">
    <source>
        <dbReference type="EMBL" id="TFK41469.1"/>
    </source>
</evidence>
<keyword evidence="2" id="KW-1185">Reference proteome</keyword>
<dbReference type="PANTHER" id="PTHR46082">
    <property type="entry name" value="ATP/GTP-BINDING PROTEIN-RELATED"/>
    <property type="match status" value="1"/>
</dbReference>
<sequence length="58" mass="6753">WTEAEKLQVEVMEKTQQLLGPAHPHALTSMNNLASTYWNQGRWTEAEKLQVEVMEKIQ</sequence>
<dbReference type="STRING" id="68775.A0A5C3M7W1"/>
<dbReference type="Gene3D" id="1.25.40.10">
    <property type="entry name" value="Tetratricopeptide repeat domain"/>
    <property type="match status" value="1"/>
</dbReference>
<gene>
    <name evidence="1" type="ORF">BDQ12DRAFT_599873</name>
</gene>
<dbReference type="Pfam" id="PF13424">
    <property type="entry name" value="TPR_12"/>
    <property type="match status" value="1"/>
</dbReference>
<organism evidence="1 2">
    <name type="scientific">Crucibulum laeve</name>
    <dbReference type="NCBI Taxonomy" id="68775"/>
    <lineage>
        <taxon>Eukaryota</taxon>
        <taxon>Fungi</taxon>
        <taxon>Dikarya</taxon>
        <taxon>Basidiomycota</taxon>
        <taxon>Agaricomycotina</taxon>
        <taxon>Agaricomycetes</taxon>
        <taxon>Agaricomycetidae</taxon>
        <taxon>Agaricales</taxon>
        <taxon>Agaricineae</taxon>
        <taxon>Nidulariaceae</taxon>
        <taxon>Crucibulum</taxon>
    </lineage>
</organism>
<dbReference type="OrthoDB" id="3038484at2759"/>
<dbReference type="InterPro" id="IPR053137">
    <property type="entry name" value="NLR-like"/>
</dbReference>
<dbReference type="Proteomes" id="UP000308652">
    <property type="component" value="Unassembled WGS sequence"/>
</dbReference>
<evidence type="ECO:0008006" key="3">
    <source>
        <dbReference type="Google" id="ProtNLM"/>
    </source>
</evidence>
<dbReference type="InterPro" id="IPR011990">
    <property type="entry name" value="TPR-like_helical_dom_sf"/>
</dbReference>
<evidence type="ECO:0000313" key="2">
    <source>
        <dbReference type="Proteomes" id="UP000308652"/>
    </source>
</evidence>
<name>A0A5C3M7W1_9AGAR</name>
<reference evidence="1 2" key="1">
    <citation type="journal article" date="2019" name="Nat. Ecol. Evol.">
        <title>Megaphylogeny resolves global patterns of mushroom evolution.</title>
        <authorList>
            <person name="Varga T."/>
            <person name="Krizsan K."/>
            <person name="Foldi C."/>
            <person name="Dima B."/>
            <person name="Sanchez-Garcia M."/>
            <person name="Sanchez-Ramirez S."/>
            <person name="Szollosi G.J."/>
            <person name="Szarkandi J.G."/>
            <person name="Papp V."/>
            <person name="Albert L."/>
            <person name="Andreopoulos W."/>
            <person name="Angelini C."/>
            <person name="Antonin V."/>
            <person name="Barry K.W."/>
            <person name="Bougher N.L."/>
            <person name="Buchanan P."/>
            <person name="Buyck B."/>
            <person name="Bense V."/>
            <person name="Catcheside P."/>
            <person name="Chovatia M."/>
            <person name="Cooper J."/>
            <person name="Damon W."/>
            <person name="Desjardin D."/>
            <person name="Finy P."/>
            <person name="Geml J."/>
            <person name="Haridas S."/>
            <person name="Hughes K."/>
            <person name="Justo A."/>
            <person name="Karasinski D."/>
            <person name="Kautmanova I."/>
            <person name="Kiss B."/>
            <person name="Kocsube S."/>
            <person name="Kotiranta H."/>
            <person name="LaButti K.M."/>
            <person name="Lechner B.E."/>
            <person name="Liimatainen K."/>
            <person name="Lipzen A."/>
            <person name="Lukacs Z."/>
            <person name="Mihaltcheva S."/>
            <person name="Morgado L.N."/>
            <person name="Niskanen T."/>
            <person name="Noordeloos M.E."/>
            <person name="Ohm R.A."/>
            <person name="Ortiz-Santana B."/>
            <person name="Ovrebo C."/>
            <person name="Racz N."/>
            <person name="Riley R."/>
            <person name="Savchenko A."/>
            <person name="Shiryaev A."/>
            <person name="Soop K."/>
            <person name="Spirin V."/>
            <person name="Szebenyi C."/>
            <person name="Tomsovsky M."/>
            <person name="Tulloss R.E."/>
            <person name="Uehling J."/>
            <person name="Grigoriev I.V."/>
            <person name="Vagvolgyi C."/>
            <person name="Papp T."/>
            <person name="Martin F.M."/>
            <person name="Miettinen O."/>
            <person name="Hibbett D.S."/>
            <person name="Nagy L.G."/>
        </authorList>
    </citation>
    <scope>NUCLEOTIDE SEQUENCE [LARGE SCALE GENOMIC DNA]</scope>
    <source>
        <strain evidence="1 2">CBS 166.37</strain>
    </source>
</reference>
<accession>A0A5C3M7W1</accession>
<proteinExistence type="predicted"/>